<keyword evidence="4 12" id="KW-0227">DNA damage</keyword>
<dbReference type="OrthoDB" id="9800977at2"/>
<evidence type="ECO:0000256" key="11">
    <source>
        <dbReference type="ARBA" id="ARBA00023295"/>
    </source>
</evidence>
<keyword evidence="5 12" id="KW-0378">Hydrolase</keyword>
<dbReference type="EMBL" id="UGSK01000001">
    <property type="protein sequence ID" value="SUB03123.1"/>
    <property type="molecule type" value="Genomic_DNA"/>
</dbReference>
<dbReference type="InterPro" id="IPR005759">
    <property type="entry name" value="Nth"/>
</dbReference>
<dbReference type="AlphaFoldDB" id="A0A379A1P8"/>
<feature type="binding site" evidence="12">
    <location>
        <position position="221"/>
    </location>
    <ligand>
        <name>[4Fe-4S] cluster</name>
        <dbReference type="ChEBI" id="CHEBI:49883"/>
    </ligand>
</feature>
<keyword evidence="11 12" id="KW-0326">Glycosidase</keyword>
<dbReference type="NCBIfam" id="TIGR01083">
    <property type="entry name" value="nth"/>
    <property type="match status" value="1"/>
</dbReference>
<evidence type="ECO:0000256" key="10">
    <source>
        <dbReference type="ARBA" id="ARBA00023239"/>
    </source>
</evidence>
<dbReference type="PANTHER" id="PTHR10359">
    <property type="entry name" value="A/G-SPECIFIC ADENINE GLYCOSYLASE/ENDONUCLEASE III"/>
    <property type="match status" value="1"/>
</dbReference>
<evidence type="ECO:0000256" key="1">
    <source>
        <dbReference type="ARBA" id="ARBA00008343"/>
    </source>
</evidence>
<dbReference type="GO" id="GO:0051539">
    <property type="term" value="F:4 iron, 4 sulfur cluster binding"/>
    <property type="evidence" value="ECO:0007669"/>
    <property type="project" value="UniProtKB-UniRule"/>
</dbReference>
<evidence type="ECO:0000313" key="15">
    <source>
        <dbReference type="EMBL" id="SUB03123.1"/>
    </source>
</evidence>
<dbReference type="InterPro" id="IPR003265">
    <property type="entry name" value="HhH-GPD_domain"/>
</dbReference>
<feature type="binding site" evidence="12">
    <location>
        <position position="228"/>
    </location>
    <ligand>
        <name>[4Fe-4S] cluster</name>
        <dbReference type="ChEBI" id="CHEBI:49883"/>
    </ligand>
</feature>
<dbReference type="Pfam" id="PF00633">
    <property type="entry name" value="HHH"/>
    <property type="match status" value="1"/>
</dbReference>
<dbReference type="GO" id="GO:0140078">
    <property type="term" value="F:class I DNA-(apurinic or apyrimidinic site) endonuclease activity"/>
    <property type="evidence" value="ECO:0007669"/>
    <property type="project" value="UniProtKB-EC"/>
</dbReference>
<keyword evidence="9 12" id="KW-0234">DNA repair</keyword>
<evidence type="ECO:0000256" key="7">
    <source>
        <dbReference type="ARBA" id="ARBA00023014"/>
    </source>
</evidence>
<evidence type="ECO:0000259" key="14">
    <source>
        <dbReference type="SMART" id="SM00478"/>
    </source>
</evidence>
<reference evidence="15 16" key="1">
    <citation type="submission" date="2018-06" db="EMBL/GenBank/DDBJ databases">
        <authorList>
            <consortium name="Pathogen Informatics"/>
            <person name="Doyle S."/>
        </authorList>
    </citation>
    <scope>NUCLEOTIDE SEQUENCE [LARGE SCALE GENOMIC DNA]</scope>
    <source>
        <strain evidence="15 16">NCTC13350</strain>
    </source>
</reference>
<dbReference type="Pfam" id="PF00730">
    <property type="entry name" value="HhH-GPD"/>
    <property type="match status" value="1"/>
</dbReference>
<feature type="compositionally biased region" description="Low complexity" evidence="13">
    <location>
        <begin position="15"/>
        <end position="25"/>
    </location>
</feature>
<proteinExistence type="inferred from homology"/>
<dbReference type="SMART" id="SM00478">
    <property type="entry name" value="ENDO3c"/>
    <property type="match status" value="1"/>
</dbReference>
<dbReference type="GO" id="GO:0019104">
    <property type="term" value="F:DNA N-glycosylase activity"/>
    <property type="evidence" value="ECO:0007669"/>
    <property type="project" value="UniProtKB-UniRule"/>
</dbReference>
<evidence type="ECO:0000256" key="12">
    <source>
        <dbReference type="HAMAP-Rule" id="MF_00942"/>
    </source>
</evidence>
<organism evidence="15 16">
    <name type="scientific">Pannonibacter phragmitetus</name>
    <dbReference type="NCBI Taxonomy" id="121719"/>
    <lineage>
        <taxon>Bacteria</taxon>
        <taxon>Pseudomonadati</taxon>
        <taxon>Pseudomonadota</taxon>
        <taxon>Alphaproteobacteria</taxon>
        <taxon>Hyphomicrobiales</taxon>
        <taxon>Stappiaceae</taxon>
        <taxon>Pannonibacter</taxon>
    </lineage>
</organism>
<sequence>MTQAKITKAPKKGKTAAAAAKAPAPARRKKAAPRYSKAEIHAIFDRFHTENPEPKGELDHVNAFTLLVAVVLSAQATDVGVNRATKTLFRIADTPEKMLALGEDRVREEIRTIGLFKTKAKNVIALCEQLLRDHGGEVPESREALEALPGVGRKTANVVLNMAFGHPTIAVDTHLFRLGNRIGIAPGKTPLAVELAMEKIVPAEYGLHAHHWLILHGRYICKARKPECARCLIYDLCKSHEKVPMDAVPDIALRTAAEIAARQAGAEAQAGIQAGALAAS</sequence>
<feature type="domain" description="HhH-GPD" evidence="14">
    <location>
        <begin position="72"/>
        <end position="219"/>
    </location>
</feature>
<protein>
    <recommendedName>
        <fullName evidence="12">Endonuclease III</fullName>
        <ecNumber evidence="12">4.2.99.18</ecNumber>
    </recommendedName>
    <alternativeName>
        <fullName evidence="12">DNA-(apurinic or apyrimidinic site) lyase</fullName>
    </alternativeName>
</protein>
<dbReference type="InterPro" id="IPR003651">
    <property type="entry name" value="Endonuclease3_FeS-loop_motif"/>
</dbReference>
<dbReference type="GO" id="GO:0046872">
    <property type="term" value="F:metal ion binding"/>
    <property type="evidence" value="ECO:0007669"/>
    <property type="project" value="UniProtKB-KW"/>
</dbReference>
<gene>
    <name evidence="12 15" type="primary">nth</name>
    <name evidence="15" type="ORF">NCTC13350_04107</name>
</gene>
<dbReference type="Pfam" id="PF10576">
    <property type="entry name" value="EndIII_4Fe-2S"/>
    <property type="match status" value="1"/>
</dbReference>
<evidence type="ECO:0000313" key="16">
    <source>
        <dbReference type="Proteomes" id="UP000255000"/>
    </source>
</evidence>
<keyword evidence="7 12" id="KW-0411">Iron-sulfur</keyword>
<accession>A0A379A1P8</accession>
<comment type="similarity">
    <text evidence="1 12">Belongs to the Nth/MutY family.</text>
</comment>
<dbReference type="InterPro" id="IPR023170">
    <property type="entry name" value="HhH_base_excis_C"/>
</dbReference>
<dbReference type="PROSITE" id="PS01155">
    <property type="entry name" value="ENDONUCLEASE_III_2"/>
    <property type="match status" value="1"/>
</dbReference>
<dbReference type="InterPro" id="IPR000445">
    <property type="entry name" value="HhH_motif"/>
</dbReference>
<comment type="catalytic activity">
    <reaction evidence="12">
        <text>2'-deoxyribonucleotide-(2'-deoxyribose 5'-phosphate)-2'-deoxyribonucleotide-DNA = a 3'-end 2'-deoxyribonucleotide-(2,3-dehydro-2,3-deoxyribose 5'-phosphate)-DNA + a 5'-end 5'-phospho-2'-deoxyribonucleoside-DNA + H(+)</text>
        <dbReference type="Rhea" id="RHEA:66592"/>
        <dbReference type="Rhea" id="RHEA-COMP:13180"/>
        <dbReference type="Rhea" id="RHEA-COMP:16897"/>
        <dbReference type="Rhea" id="RHEA-COMP:17067"/>
        <dbReference type="ChEBI" id="CHEBI:15378"/>
        <dbReference type="ChEBI" id="CHEBI:136412"/>
        <dbReference type="ChEBI" id="CHEBI:157695"/>
        <dbReference type="ChEBI" id="CHEBI:167181"/>
        <dbReference type="EC" id="4.2.99.18"/>
    </reaction>
</comment>
<dbReference type="SUPFAM" id="SSF48150">
    <property type="entry name" value="DNA-glycosylase"/>
    <property type="match status" value="1"/>
</dbReference>
<dbReference type="InterPro" id="IPR004036">
    <property type="entry name" value="Endonuclease-III-like_CS2"/>
</dbReference>
<dbReference type="EC" id="4.2.99.18" evidence="12"/>
<dbReference type="CDD" id="cd00056">
    <property type="entry name" value="ENDO3c"/>
    <property type="match status" value="1"/>
</dbReference>
<dbReference type="GO" id="GO:0003677">
    <property type="term" value="F:DNA binding"/>
    <property type="evidence" value="ECO:0007669"/>
    <property type="project" value="UniProtKB-UniRule"/>
</dbReference>
<feature type="binding site" evidence="12">
    <location>
        <position position="231"/>
    </location>
    <ligand>
        <name>[4Fe-4S] cluster</name>
        <dbReference type="ChEBI" id="CHEBI:49883"/>
    </ligand>
</feature>
<dbReference type="Proteomes" id="UP000255000">
    <property type="component" value="Unassembled WGS sequence"/>
</dbReference>
<dbReference type="GO" id="GO:0006285">
    <property type="term" value="P:base-excision repair, AP site formation"/>
    <property type="evidence" value="ECO:0007669"/>
    <property type="project" value="TreeGrafter"/>
</dbReference>
<dbReference type="HAMAP" id="MF_00942">
    <property type="entry name" value="Nth"/>
    <property type="match status" value="1"/>
</dbReference>
<evidence type="ECO:0000256" key="13">
    <source>
        <dbReference type="SAM" id="MobiDB-lite"/>
    </source>
</evidence>
<feature type="region of interest" description="Disordered" evidence="13">
    <location>
        <begin position="1"/>
        <end position="32"/>
    </location>
</feature>
<feature type="binding site" evidence="12">
    <location>
        <position position="237"/>
    </location>
    <ligand>
        <name>[4Fe-4S] cluster</name>
        <dbReference type="ChEBI" id="CHEBI:49883"/>
    </ligand>
</feature>
<name>A0A379A1P8_9HYPH</name>
<comment type="function">
    <text evidence="12">DNA repair enzyme that has both DNA N-glycosylase activity and AP-lyase activity. The DNA N-glycosylase activity releases various damaged pyrimidines from DNA by cleaving the N-glycosidic bond, leaving an AP (apurinic/apyrimidinic) site. The AP-lyase activity cleaves the phosphodiester bond 3' to the AP site by a beta-elimination, leaving a 3'-terminal unsaturated sugar and a product with a terminal 5'-phosphate.</text>
</comment>
<evidence type="ECO:0000256" key="8">
    <source>
        <dbReference type="ARBA" id="ARBA00023125"/>
    </source>
</evidence>
<dbReference type="RefSeq" id="WP_019964294.1">
    <property type="nucleotide sequence ID" value="NZ_UGSK01000001.1"/>
</dbReference>
<keyword evidence="3 12" id="KW-0479">Metal-binding</keyword>
<evidence type="ECO:0000256" key="3">
    <source>
        <dbReference type="ARBA" id="ARBA00022723"/>
    </source>
</evidence>
<keyword evidence="6 12" id="KW-0408">Iron</keyword>
<evidence type="ECO:0000256" key="6">
    <source>
        <dbReference type="ARBA" id="ARBA00023004"/>
    </source>
</evidence>
<keyword evidence="2 12" id="KW-0004">4Fe-4S</keyword>
<evidence type="ECO:0000256" key="2">
    <source>
        <dbReference type="ARBA" id="ARBA00022485"/>
    </source>
</evidence>
<keyword evidence="15" id="KW-0540">Nuclease</keyword>
<dbReference type="Gene3D" id="1.10.1670.10">
    <property type="entry name" value="Helix-hairpin-Helix base-excision DNA repair enzymes (C-terminal)"/>
    <property type="match status" value="1"/>
</dbReference>
<evidence type="ECO:0000256" key="5">
    <source>
        <dbReference type="ARBA" id="ARBA00022801"/>
    </source>
</evidence>
<keyword evidence="10 12" id="KW-0456">Lyase</keyword>
<keyword evidence="8 12" id="KW-0238">DNA-binding</keyword>
<dbReference type="FunFam" id="1.10.1670.10:FF:000001">
    <property type="entry name" value="Endonuclease III"/>
    <property type="match status" value="1"/>
</dbReference>
<comment type="cofactor">
    <cofactor evidence="12">
        <name>[4Fe-4S] cluster</name>
        <dbReference type="ChEBI" id="CHEBI:49883"/>
    </cofactor>
    <text evidence="12">Binds 1 [4Fe-4S] cluster.</text>
</comment>
<dbReference type="PANTHER" id="PTHR10359:SF18">
    <property type="entry name" value="ENDONUCLEASE III"/>
    <property type="match status" value="1"/>
</dbReference>
<evidence type="ECO:0000256" key="4">
    <source>
        <dbReference type="ARBA" id="ARBA00022763"/>
    </source>
</evidence>
<dbReference type="InterPro" id="IPR011257">
    <property type="entry name" value="DNA_glycosylase"/>
</dbReference>
<dbReference type="Gene3D" id="1.10.340.30">
    <property type="entry name" value="Hypothetical protein, domain 2"/>
    <property type="match status" value="1"/>
</dbReference>
<keyword evidence="15" id="KW-0255">Endonuclease</keyword>
<evidence type="ECO:0000256" key="9">
    <source>
        <dbReference type="ARBA" id="ARBA00023204"/>
    </source>
</evidence>
<dbReference type="FunFam" id="1.10.340.30:FF:000001">
    <property type="entry name" value="Endonuclease III"/>
    <property type="match status" value="1"/>
</dbReference>